<dbReference type="GO" id="GO:0032259">
    <property type="term" value="P:methylation"/>
    <property type="evidence" value="ECO:0007669"/>
    <property type="project" value="UniProtKB-KW"/>
</dbReference>
<sequence>MYLDFLSKFGVGGAHPGGLDLTQEILKNEKISESSRILDVGCGTGQTAAYLADRYGASIIGMDINPIMIDKAKKRIKQCQLPVEIIQGSIENCPLPDGQFDLILSESVLAFADKPRSLHEIFRLLKQGGRFVANELTINQQLNSTYTEEIQQFYGLDSVFTEKDWLSLLEKTGFTDIKTSIQKPSMLENNPSPEFQFSEHIEPHLYMIPDQHLYMMTKYRNILDYRVFSCTKE</sequence>
<accession>A0ABR5AQZ1</accession>
<dbReference type="InterPro" id="IPR013216">
    <property type="entry name" value="Methyltransf_11"/>
</dbReference>
<dbReference type="PANTHER" id="PTHR44307">
    <property type="entry name" value="PHOSPHOETHANOLAMINE METHYLTRANSFERASE"/>
    <property type="match status" value="1"/>
</dbReference>
<feature type="domain" description="Methyltransferase type 11" evidence="5">
    <location>
        <begin position="38"/>
        <end position="132"/>
    </location>
</feature>
<dbReference type="EMBL" id="JXLP01000017">
    <property type="protein sequence ID" value="KIL77171.1"/>
    <property type="molecule type" value="Genomic_DNA"/>
</dbReference>
<keyword evidence="7" id="KW-1185">Reference proteome</keyword>
<evidence type="ECO:0000313" key="7">
    <source>
        <dbReference type="Proteomes" id="UP000031982"/>
    </source>
</evidence>
<dbReference type="CDD" id="cd02440">
    <property type="entry name" value="AdoMet_MTases"/>
    <property type="match status" value="1"/>
</dbReference>
<protein>
    <submittedName>
        <fullName evidence="6">Methyltransferase YodH</fullName>
    </submittedName>
</protein>
<evidence type="ECO:0000256" key="2">
    <source>
        <dbReference type="ARBA" id="ARBA00022603"/>
    </source>
</evidence>
<dbReference type="Gene3D" id="3.40.50.150">
    <property type="entry name" value="Vaccinia Virus protein VP39"/>
    <property type="match status" value="1"/>
</dbReference>
<evidence type="ECO:0000259" key="5">
    <source>
        <dbReference type="Pfam" id="PF08241"/>
    </source>
</evidence>
<dbReference type="SUPFAM" id="SSF53335">
    <property type="entry name" value="S-adenosyl-L-methionine-dependent methyltransferases"/>
    <property type="match status" value="1"/>
</dbReference>
<proteinExistence type="predicted"/>
<comment type="pathway">
    <text evidence="1">Lipid metabolism.</text>
</comment>
<keyword evidence="2 6" id="KW-0489">Methyltransferase</keyword>
<comment type="pathway">
    <text evidence="4">Phospholipid metabolism.</text>
</comment>
<keyword evidence="3" id="KW-0808">Transferase</keyword>
<dbReference type="InterPro" id="IPR029063">
    <property type="entry name" value="SAM-dependent_MTases_sf"/>
</dbReference>
<dbReference type="GO" id="GO:0008168">
    <property type="term" value="F:methyltransferase activity"/>
    <property type="evidence" value="ECO:0007669"/>
    <property type="project" value="UniProtKB-KW"/>
</dbReference>
<evidence type="ECO:0000313" key="6">
    <source>
        <dbReference type="EMBL" id="KIL77171.1"/>
    </source>
</evidence>
<gene>
    <name evidence="6" type="ORF">SD77_1776</name>
</gene>
<organism evidence="6 7">
    <name type="scientific">Bacillus badius</name>
    <dbReference type="NCBI Taxonomy" id="1455"/>
    <lineage>
        <taxon>Bacteria</taxon>
        <taxon>Bacillati</taxon>
        <taxon>Bacillota</taxon>
        <taxon>Bacilli</taxon>
        <taxon>Bacillales</taxon>
        <taxon>Bacillaceae</taxon>
        <taxon>Pseudobacillus</taxon>
    </lineage>
</organism>
<reference evidence="6 7" key="1">
    <citation type="submission" date="2015-01" db="EMBL/GenBank/DDBJ databases">
        <title>Genome Assembly of Bacillus badius MTCC 1458.</title>
        <authorList>
            <person name="Verma A."/>
            <person name="Khatri I."/>
            <person name="Mual P."/>
            <person name="Subramanian S."/>
            <person name="Krishnamurthi S."/>
        </authorList>
    </citation>
    <scope>NUCLEOTIDE SEQUENCE [LARGE SCALE GENOMIC DNA]</scope>
    <source>
        <strain evidence="6 7">MTCC 1458</strain>
    </source>
</reference>
<evidence type="ECO:0000256" key="3">
    <source>
        <dbReference type="ARBA" id="ARBA00022679"/>
    </source>
</evidence>
<dbReference type="Pfam" id="PF08241">
    <property type="entry name" value="Methyltransf_11"/>
    <property type="match status" value="1"/>
</dbReference>
<name>A0ABR5AQZ1_BACBA</name>
<evidence type="ECO:0000256" key="4">
    <source>
        <dbReference type="ARBA" id="ARBA00025707"/>
    </source>
</evidence>
<comment type="caution">
    <text evidence="6">The sequence shown here is derived from an EMBL/GenBank/DDBJ whole genome shotgun (WGS) entry which is preliminary data.</text>
</comment>
<evidence type="ECO:0000256" key="1">
    <source>
        <dbReference type="ARBA" id="ARBA00005189"/>
    </source>
</evidence>
<dbReference type="PANTHER" id="PTHR44307:SF2">
    <property type="entry name" value="PHOSPHOETHANOLAMINE METHYLTRANSFERASE ISOFORM X1"/>
    <property type="match status" value="1"/>
</dbReference>
<dbReference type="Proteomes" id="UP000031982">
    <property type="component" value="Unassembled WGS sequence"/>
</dbReference>